<dbReference type="EMBL" id="CAICTM010001619">
    <property type="protein sequence ID" value="CAB9525039.1"/>
    <property type="molecule type" value="Genomic_DNA"/>
</dbReference>
<reference evidence="1" key="1">
    <citation type="submission" date="2020-06" db="EMBL/GenBank/DDBJ databases">
        <authorList>
            <consortium name="Plant Systems Biology data submission"/>
        </authorList>
    </citation>
    <scope>NUCLEOTIDE SEQUENCE</scope>
    <source>
        <strain evidence="1">D6</strain>
    </source>
</reference>
<proteinExistence type="predicted"/>
<sequence length="133" mass="15710">MVLDLGVYNQPPGRIRAVIDILHQKKQEIKQNMRTHYSPDTYTQFDAYAQFVAAHPEKEELYFILLHAQQRPTTFLAFPHNQNVRNQVDAFLLARKKLYLDLLDPTQGQQRENDRRAVQAKFFPPPAWEMDEE</sequence>
<keyword evidence="2" id="KW-1185">Reference proteome</keyword>
<comment type="caution">
    <text evidence="1">The sequence shown here is derived from an EMBL/GenBank/DDBJ whole genome shotgun (WGS) entry which is preliminary data.</text>
</comment>
<evidence type="ECO:0000313" key="2">
    <source>
        <dbReference type="Proteomes" id="UP001153069"/>
    </source>
</evidence>
<name>A0A9N8ES31_9STRA</name>
<protein>
    <submittedName>
        <fullName evidence="1">Uncharacterized protein</fullName>
    </submittedName>
</protein>
<evidence type="ECO:0000313" key="1">
    <source>
        <dbReference type="EMBL" id="CAB9525039.1"/>
    </source>
</evidence>
<accession>A0A9N8ES31</accession>
<dbReference type="Proteomes" id="UP001153069">
    <property type="component" value="Unassembled WGS sequence"/>
</dbReference>
<dbReference type="AlphaFoldDB" id="A0A9N8ES31"/>
<organism evidence="1 2">
    <name type="scientific">Seminavis robusta</name>
    <dbReference type="NCBI Taxonomy" id="568900"/>
    <lineage>
        <taxon>Eukaryota</taxon>
        <taxon>Sar</taxon>
        <taxon>Stramenopiles</taxon>
        <taxon>Ochrophyta</taxon>
        <taxon>Bacillariophyta</taxon>
        <taxon>Bacillariophyceae</taxon>
        <taxon>Bacillariophycidae</taxon>
        <taxon>Naviculales</taxon>
        <taxon>Naviculaceae</taxon>
        <taxon>Seminavis</taxon>
    </lineage>
</organism>
<gene>
    <name evidence="1" type="ORF">SEMRO_1621_G286570.1</name>
</gene>